<keyword evidence="7" id="KW-0969">Cilium</keyword>
<gene>
    <name evidence="13" type="ORF">EB796_014581</name>
</gene>
<proteinExistence type="inferred from homology"/>
<evidence type="ECO:0000256" key="9">
    <source>
        <dbReference type="ARBA" id="ARBA00023273"/>
    </source>
</evidence>
<feature type="transmembrane region" description="Helical" evidence="12">
    <location>
        <begin position="358"/>
        <end position="385"/>
    </location>
</feature>
<feature type="transmembrane region" description="Helical" evidence="12">
    <location>
        <begin position="325"/>
        <end position="346"/>
    </location>
</feature>
<dbReference type="InterPro" id="IPR029409">
    <property type="entry name" value="TMEM237"/>
</dbReference>
<accession>A0A7J7JL79</accession>
<feature type="transmembrane region" description="Helical" evidence="12">
    <location>
        <begin position="421"/>
        <end position="440"/>
    </location>
</feature>
<feature type="compositionally biased region" description="Polar residues" evidence="11">
    <location>
        <begin position="54"/>
        <end position="65"/>
    </location>
</feature>
<keyword evidence="4 12" id="KW-0812">Transmembrane</keyword>
<evidence type="ECO:0000256" key="6">
    <source>
        <dbReference type="ARBA" id="ARBA00022989"/>
    </source>
</evidence>
<organism evidence="13 14">
    <name type="scientific">Bugula neritina</name>
    <name type="common">Brown bryozoan</name>
    <name type="synonym">Sertularia neritina</name>
    <dbReference type="NCBI Taxonomy" id="10212"/>
    <lineage>
        <taxon>Eukaryota</taxon>
        <taxon>Metazoa</taxon>
        <taxon>Spiralia</taxon>
        <taxon>Lophotrochozoa</taxon>
        <taxon>Bryozoa</taxon>
        <taxon>Gymnolaemata</taxon>
        <taxon>Cheilostomatida</taxon>
        <taxon>Flustrina</taxon>
        <taxon>Buguloidea</taxon>
        <taxon>Bugulidae</taxon>
        <taxon>Bugula</taxon>
    </lineage>
</organism>
<keyword evidence="9" id="KW-0966">Cell projection</keyword>
<feature type="compositionally biased region" description="Basic residues" evidence="11">
    <location>
        <begin position="14"/>
        <end position="23"/>
    </location>
</feature>
<keyword evidence="8 12" id="KW-0472">Membrane</keyword>
<feature type="compositionally biased region" description="Basic and acidic residues" evidence="11">
    <location>
        <begin position="115"/>
        <end position="125"/>
    </location>
</feature>
<name>A0A7J7JL79_BUGNE</name>
<feature type="compositionally biased region" description="Polar residues" evidence="11">
    <location>
        <begin position="93"/>
        <end position="103"/>
    </location>
</feature>
<reference evidence="13" key="1">
    <citation type="submission" date="2020-06" db="EMBL/GenBank/DDBJ databases">
        <title>Draft genome of Bugula neritina, a colonial animal packing powerful symbionts and potential medicines.</title>
        <authorList>
            <person name="Rayko M."/>
        </authorList>
    </citation>
    <scope>NUCLEOTIDE SEQUENCE [LARGE SCALE GENOMIC DNA]</scope>
    <source>
        <strain evidence="13">Kwan_BN1</strain>
    </source>
</reference>
<dbReference type="OrthoDB" id="550113at2759"/>
<dbReference type="EMBL" id="VXIV02002144">
    <property type="protein sequence ID" value="KAF6027109.1"/>
    <property type="molecule type" value="Genomic_DNA"/>
</dbReference>
<evidence type="ECO:0000313" key="13">
    <source>
        <dbReference type="EMBL" id="KAF6027109.1"/>
    </source>
</evidence>
<feature type="compositionally biased region" description="Basic and acidic residues" evidence="11">
    <location>
        <begin position="1"/>
        <end position="12"/>
    </location>
</feature>
<protein>
    <submittedName>
        <fullName evidence="13">TMEM237</fullName>
    </submittedName>
</protein>
<keyword evidence="14" id="KW-1185">Reference proteome</keyword>
<dbReference type="GO" id="GO:0016020">
    <property type="term" value="C:membrane"/>
    <property type="evidence" value="ECO:0007669"/>
    <property type="project" value="UniProtKB-SubCell"/>
</dbReference>
<dbReference type="PANTHER" id="PTHR28388">
    <property type="entry name" value="TRANSMEMBRANE PROTEIN 237"/>
    <property type="match status" value="1"/>
</dbReference>
<evidence type="ECO:0000256" key="2">
    <source>
        <dbReference type="ARBA" id="ARBA00004141"/>
    </source>
</evidence>
<dbReference type="PANTHER" id="PTHR28388:SF1">
    <property type="entry name" value="TRANSMEMBRANE PROTEIN 237"/>
    <property type="match status" value="1"/>
</dbReference>
<dbReference type="AlphaFoldDB" id="A0A7J7JL79"/>
<sequence>MADKSEQRDLPKAPKSKKSRSKQPKQSSQNHDESTLITGSNDTPEPIIRKKRPSTPQSATAVTTKEQTKLSPRRKRPKTPDRKRQNLDGIENPNFNANNFLEDSQQTSKKRRKSQKPDGTTDRSDYASNYSLRSGKSIPPSLAGSRSGSGIANSGDASMSETNINGSTSKIRKKRRRKPAVNVSSTKIESLGVDLADIEDDIVDEGTDAEADNTHQVTHKNHMKSQPIGKLFIEQTRGFKSTGSRAMEELYTEDQRNKQNNEDEEGAYPVQISAIAFALTSIKVYRTFTHFCMGILAGLTIWQALYTHSFTNIAENDIFLEIYQYMSVPINCTFYILIVVCTVAAFDKYDISKVTRPCLLKACTLQSGAVAAILHVAALCVNVSLAPMDDRLGLKTNGTFDLQRDFETEAEKNRHLATWRVLAIVRAVLLVVAWFIVALCPTTDRLSKNIGKTENIWGENVER</sequence>
<evidence type="ECO:0000256" key="10">
    <source>
        <dbReference type="ARBA" id="ARBA00025631"/>
    </source>
</evidence>
<evidence type="ECO:0000256" key="3">
    <source>
        <dbReference type="ARBA" id="ARBA00008783"/>
    </source>
</evidence>
<evidence type="ECO:0000256" key="7">
    <source>
        <dbReference type="ARBA" id="ARBA00023069"/>
    </source>
</evidence>
<comment type="function">
    <text evidence="10">Component of the transition zone in primary cilia. Required for ciliogenesis.</text>
</comment>
<feature type="compositionally biased region" description="Polar residues" evidence="11">
    <location>
        <begin position="144"/>
        <end position="169"/>
    </location>
</feature>
<dbReference type="Proteomes" id="UP000593567">
    <property type="component" value="Unassembled WGS sequence"/>
</dbReference>
<comment type="subcellular location">
    <subcellularLocation>
        <location evidence="1">Cell projection</location>
        <location evidence="1">Cilium</location>
    </subcellularLocation>
    <subcellularLocation>
        <location evidence="2">Membrane</location>
        <topology evidence="2">Multi-pass membrane protein</topology>
    </subcellularLocation>
</comment>
<feature type="compositionally biased region" description="Basic residues" evidence="11">
    <location>
        <begin position="170"/>
        <end position="179"/>
    </location>
</feature>
<dbReference type="GO" id="GO:0035869">
    <property type="term" value="C:ciliary transition zone"/>
    <property type="evidence" value="ECO:0007669"/>
    <property type="project" value="TreeGrafter"/>
</dbReference>
<evidence type="ECO:0000256" key="12">
    <source>
        <dbReference type="SAM" id="Phobius"/>
    </source>
</evidence>
<evidence type="ECO:0000256" key="11">
    <source>
        <dbReference type="SAM" id="MobiDB-lite"/>
    </source>
</evidence>
<feature type="region of interest" description="Disordered" evidence="11">
    <location>
        <begin position="1"/>
        <end position="183"/>
    </location>
</feature>
<dbReference type="GO" id="GO:0060271">
    <property type="term" value="P:cilium assembly"/>
    <property type="evidence" value="ECO:0007669"/>
    <property type="project" value="TreeGrafter"/>
</dbReference>
<evidence type="ECO:0000256" key="5">
    <source>
        <dbReference type="ARBA" id="ARBA00022794"/>
    </source>
</evidence>
<evidence type="ECO:0000256" key="4">
    <source>
        <dbReference type="ARBA" id="ARBA00022692"/>
    </source>
</evidence>
<comment type="caution">
    <text evidence="13">The sequence shown here is derived from an EMBL/GenBank/DDBJ whole genome shotgun (WGS) entry which is preliminary data.</text>
</comment>
<evidence type="ECO:0000313" key="14">
    <source>
        <dbReference type="Proteomes" id="UP000593567"/>
    </source>
</evidence>
<evidence type="ECO:0000256" key="8">
    <source>
        <dbReference type="ARBA" id="ARBA00023136"/>
    </source>
</evidence>
<dbReference type="Pfam" id="PF15383">
    <property type="entry name" value="TMEM237"/>
    <property type="match status" value="1"/>
</dbReference>
<keyword evidence="6 12" id="KW-1133">Transmembrane helix</keyword>
<keyword evidence="5" id="KW-0970">Cilium biogenesis/degradation</keyword>
<feature type="transmembrane region" description="Helical" evidence="12">
    <location>
        <begin position="287"/>
        <end position="305"/>
    </location>
</feature>
<evidence type="ECO:0000256" key="1">
    <source>
        <dbReference type="ARBA" id="ARBA00004138"/>
    </source>
</evidence>
<comment type="similarity">
    <text evidence="3">Belongs to the TMEM237 family.</text>
</comment>